<protein>
    <recommendedName>
        <fullName evidence="2">Cytochrome b/b6 N-terminal region profile domain-containing protein</fullName>
    </recommendedName>
</protein>
<gene>
    <name evidence="3" type="ORF">METZ01_LOCUS273788</name>
</gene>
<feature type="transmembrane region" description="Helical" evidence="1">
    <location>
        <begin position="229"/>
        <end position="250"/>
    </location>
</feature>
<feature type="transmembrane region" description="Helical" evidence="1">
    <location>
        <begin position="134"/>
        <end position="152"/>
    </location>
</feature>
<feature type="transmembrane region" description="Helical" evidence="1">
    <location>
        <begin position="164"/>
        <end position="184"/>
    </location>
</feature>
<reference evidence="3" key="1">
    <citation type="submission" date="2018-05" db="EMBL/GenBank/DDBJ databases">
        <authorList>
            <person name="Lanie J.A."/>
            <person name="Ng W.-L."/>
            <person name="Kazmierczak K.M."/>
            <person name="Andrzejewski T.M."/>
            <person name="Davidsen T.M."/>
            <person name="Wayne K.J."/>
            <person name="Tettelin H."/>
            <person name="Glass J.I."/>
            <person name="Rusch D."/>
            <person name="Podicherti R."/>
            <person name="Tsui H.-C.T."/>
            <person name="Winkler M.E."/>
        </authorList>
    </citation>
    <scope>NUCLEOTIDE SEQUENCE</scope>
</reference>
<dbReference type="GO" id="GO:0016020">
    <property type="term" value="C:membrane"/>
    <property type="evidence" value="ECO:0007669"/>
    <property type="project" value="InterPro"/>
</dbReference>
<feature type="domain" description="Cytochrome b/b6 N-terminal region profile" evidence="2">
    <location>
        <begin position="45"/>
        <end position="261"/>
    </location>
</feature>
<keyword evidence="1" id="KW-1133">Transmembrane helix</keyword>
<dbReference type="AlphaFoldDB" id="A0A382K7K8"/>
<dbReference type="InterPro" id="IPR016174">
    <property type="entry name" value="Di-haem_cyt_TM"/>
</dbReference>
<dbReference type="Gene3D" id="1.20.810.10">
    <property type="entry name" value="Cytochrome Bc1 Complex, Chain C"/>
    <property type="match status" value="1"/>
</dbReference>
<accession>A0A382K7K8</accession>
<dbReference type="GO" id="GO:0022904">
    <property type="term" value="P:respiratory electron transport chain"/>
    <property type="evidence" value="ECO:0007669"/>
    <property type="project" value="InterPro"/>
</dbReference>
<name>A0A382K7K8_9ZZZZ</name>
<feature type="transmembrane region" description="Helical" evidence="1">
    <location>
        <begin position="78"/>
        <end position="104"/>
    </location>
</feature>
<proteinExistence type="predicted"/>
<dbReference type="InterPro" id="IPR027387">
    <property type="entry name" value="Cytb/b6-like_sf"/>
</dbReference>
<dbReference type="GO" id="GO:0009055">
    <property type="term" value="F:electron transfer activity"/>
    <property type="evidence" value="ECO:0007669"/>
    <property type="project" value="InterPro"/>
</dbReference>
<keyword evidence="1" id="KW-0812">Transmembrane</keyword>
<dbReference type="GO" id="GO:0016491">
    <property type="term" value="F:oxidoreductase activity"/>
    <property type="evidence" value="ECO:0007669"/>
    <property type="project" value="InterPro"/>
</dbReference>
<dbReference type="InterPro" id="IPR005797">
    <property type="entry name" value="Cyt_b/b6_N"/>
</dbReference>
<dbReference type="EMBL" id="UINC01079179">
    <property type="protein sequence ID" value="SVC20934.1"/>
    <property type="molecule type" value="Genomic_DNA"/>
</dbReference>
<sequence>MAETNGDKATGQALKEKLGQVGEKVQDSQTWAAIFRPGSIFRKGYTDSPRNRSYVIMNSVLYHLHPVKVKRHAVKVSYTLCLGGLSFFLFIFLTVTGIFLMFFYRPTAAQAWDDMQTLQTAVGFGLLVRNMHRWGAHLMVLTVFLHMARVFYHGAYKPPREFNWVIGVILLTLTLLLSFTGYLLPWDQLALWAVTVGTNMMGYTPVFGEQVRFVLLGGVEIGTDTLLRWYTLHVLMLPFVLVIFLAIHFWRVRKDGGISGPL</sequence>
<dbReference type="PROSITE" id="PS51002">
    <property type="entry name" value="CYTB_NTER"/>
    <property type="match status" value="1"/>
</dbReference>
<evidence type="ECO:0000313" key="3">
    <source>
        <dbReference type="EMBL" id="SVC20934.1"/>
    </source>
</evidence>
<organism evidence="3">
    <name type="scientific">marine metagenome</name>
    <dbReference type="NCBI Taxonomy" id="408172"/>
    <lineage>
        <taxon>unclassified sequences</taxon>
        <taxon>metagenomes</taxon>
        <taxon>ecological metagenomes</taxon>
    </lineage>
</organism>
<evidence type="ECO:0000256" key="1">
    <source>
        <dbReference type="SAM" id="Phobius"/>
    </source>
</evidence>
<keyword evidence="1" id="KW-0472">Membrane</keyword>
<dbReference type="PANTHER" id="PTHR19271:SF16">
    <property type="entry name" value="CYTOCHROME B"/>
    <property type="match status" value="1"/>
</dbReference>
<evidence type="ECO:0000259" key="2">
    <source>
        <dbReference type="PROSITE" id="PS51002"/>
    </source>
</evidence>
<dbReference type="NCBIfam" id="NF040969">
    <property type="entry name" value="cytb_ExtP"/>
    <property type="match status" value="1"/>
</dbReference>
<dbReference type="Pfam" id="PF00033">
    <property type="entry name" value="Cytochrome_B"/>
    <property type="match status" value="1"/>
</dbReference>
<dbReference type="PANTHER" id="PTHR19271">
    <property type="entry name" value="CYTOCHROME B"/>
    <property type="match status" value="1"/>
</dbReference>
<dbReference type="SUPFAM" id="SSF81342">
    <property type="entry name" value="Transmembrane di-heme cytochromes"/>
    <property type="match status" value="1"/>
</dbReference>